<evidence type="ECO:0000256" key="2">
    <source>
        <dbReference type="SAM" id="SignalP"/>
    </source>
</evidence>
<reference evidence="5" key="1">
    <citation type="journal article" date="2019" name="Int. J. Syst. Evol. Microbiol.">
        <title>The Global Catalogue of Microorganisms (GCM) 10K type strain sequencing project: providing services to taxonomists for standard genome sequencing and annotation.</title>
        <authorList>
            <consortium name="The Broad Institute Genomics Platform"/>
            <consortium name="The Broad Institute Genome Sequencing Center for Infectious Disease"/>
            <person name="Wu L."/>
            <person name="Ma J."/>
        </authorList>
    </citation>
    <scope>NUCLEOTIDE SEQUENCE [LARGE SCALE GENOMIC DNA]</scope>
    <source>
        <strain evidence="5">JCM 32105</strain>
    </source>
</reference>
<feature type="region of interest" description="Disordered" evidence="1">
    <location>
        <begin position="235"/>
        <end position="256"/>
    </location>
</feature>
<dbReference type="Pfam" id="PF19573">
    <property type="entry name" value="DUF6089"/>
    <property type="match status" value="1"/>
</dbReference>
<dbReference type="Gene3D" id="2.40.160.20">
    <property type="match status" value="1"/>
</dbReference>
<evidence type="ECO:0000259" key="3">
    <source>
        <dbReference type="Pfam" id="PF19573"/>
    </source>
</evidence>
<keyword evidence="2" id="KW-0732">Signal</keyword>
<evidence type="ECO:0000313" key="4">
    <source>
        <dbReference type="EMBL" id="GAA4462558.1"/>
    </source>
</evidence>
<name>A0ABP8N950_9BACT</name>
<protein>
    <recommendedName>
        <fullName evidence="3">DUF6089 domain-containing protein</fullName>
    </recommendedName>
</protein>
<evidence type="ECO:0000313" key="5">
    <source>
        <dbReference type="Proteomes" id="UP001500067"/>
    </source>
</evidence>
<gene>
    <name evidence="4" type="ORF">GCM10023093_09400</name>
</gene>
<accession>A0ABP8N950</accession>
<feature type="signal peptide" evidence="2">
    <location>
        <begin position="1"/>
        <end position="25"/>
    </location>
</feature>
<dbReference type="EMBL" id="BAABFA010000007">
    <property type="protein sequence ID" value="GAA4462558.1"/>
    <property type="molecule type" value="Genomic_DNA"/>
</dbReference>
<dbReference type="Proteomes" id="UP001500067">
    <property type="component" value="Unassembled WGS sequence"/>
</dbReference>
<keyword evidence="5" id="KW-1185">Reference proteome</keyword>
<comment type="caution">
    <text evidence="4">The sequence shown here is derived from an EMBL/GenBank/DDBJ whole genome shotgun (WGS) entry which is preliminary data.</text>
</comment>
<evidence type="ECO:0000256" key="1">
    <source>
        <dbReference type="SAM" id="MobiDB-lite"/>
    </source>
</evidence>
<dbReference type="InterPro" id="IPR045743">
    <property type="entry name" value="DUF6089"/>
</dbReference>
<sequence>MYVNSMKRLLVVLLGMAGMCGKAYAQTYFTSTEFGISGGGSQYFGDLNDRYGFKTINLGGGVYVRKHFTQYISIKAGGYYTKVSYSDKLNNDLFQRTRNLDFTSKIYEFSVQAEFNFFRFTTGDPYHRFTPYLTGGIGAFMFDPYTTYNGNRYMLRPLGTEGQYVGGFDDRKYGNIAPCIPIGAGVKFWLKGGVNLTLEVADRLTLTDYLDDVSTTYVGLDRFPKSAQNPTYLLQDRSTENPGTAPLGRKGKQRGNSATKDQYLMAMFSISWHFVTYRCPSFMDHDMISTY</sequence>
<feature type="domain" description="DUF6089" evidence="3">
    <location>
        <begin position="27"/>
        <end position="212"/>
    </location>
</feature>
<feature type="chain" id="PRO_5045831466" description="DUF6089 domain-containing protein" evidence="2">
    <location>
        <begin position="26"/>
        <end position="291"/>
    </location>
</feature>
<proteinExistence type="predicted"/>
<organism evidence="4 5">
    <name type="scientific">Nemorincola caseinilytica</name>
    <dbReference type="NCBI Taxonomy" id="2054315"/>
    <lineage>
        <taxon>Bacteria</taxon>
        <taxon>Pseudomonadati</taxon>
        <taxon>Bacteroidota</taxon>
        <taxon>Chitinophagia</taxon>
        <taxon>Chitinophagales</taxon>
        <taxon>Chitinophagaceae</taxon>
        <taxon>Nemorincola</taxon>
    </lineage>
</organism>